<dbReference type="SUPFAM" id="SSF53474">
    <property type="entry name" value="alpha/beta-Hydrolases"/>
    <property type="match status" value="1"/>
</dbReference>
<accession>A0A926NFE0</accession>
<dbReference type="Proteomes" id="UP000626844">
    <property type="component" value="Unassembled WGS sequence"/>
</dbReference>
<dbReference type="InterPro" id="IPR001031">
    <property type="entry name" value="Thioesterase"/>
</dbReference>
<name>A0A926NFE0_9BACI</name>
<evidence type="ECO:0000256" key="1">
    <source>
        <dbReference type="ARBA" id="ARBA00007169"/>
    </source>
</evidence>
<protein>
    <submittedName>
        <fullName evidence="3">Thioesterase</fullName>
    </submittedName>
</protein>
<dbReference type="Gene3D" id="3.40.50.1820">
    <property type="entry name" value="alpha/beta hydrolase"/>
    <property type="match status" value="1"/>
</dbReference>
<comment type="caution">
    <text evidence="3">The sequence shown here is derived from an EMBL/GenBank/DDBJ whole genome shotgun (WGS) entry which is preliminary data.</text>
</comment>
<evidence type="ECO:0000259" key="2">
    <source>
        <dbReference type="Pfam" id="PF00975"/>
    </source>
</evidence>
<dbReference type="InterPro" id="IPR012223">
    <property type="entry name" value="TEII"/>
</dbReference>
<keyword evidence="4" id="KW-1185">Reference proteome</keyword>
<dbReference type="GO" id="GO:0008610">
    <property type="term" value="P:lipid biosynthetic process"/>
    <property type="evidence" value="ECO:0007669"/>
    <property type="project" value="TreeGrafter"/>
</dbReference>
<dbReference type="EMBL" id="JACXAI010000004">
    <property type="protein sequence ID" value="MBD1379483.1"/>
    <property type="molecule type" value="Genomic_DNA"/>
</dbReference>
<gene>
    <name evidence="3" type="ORF">IC621_04510</name>
</gene>
<feature type="domain" description="Thioesterase" evidence="2">
    <location>
        <begin position="5"/>
        <end position="232"/>
    </location>
</feature>
<proteinExistence type="inferred from homology"/>
<dbReference type="PANTHER" id="PTHR11487">
    <property type="entry name" value="THIOESTERASE"/>
    <property type="match status" value="1"/>
</dbReference>
<dbReference type="InterPro" id="IPR029058">
    <property type="entry name" value="AB_hydrolase_fold"/>
</dbReference>
<dbReference type="Pfam" id="PF00975">
    <property type="entry name" value="Thioesterase"/>
    <property type="match status" value="1"/>
</dbReference>
<comment type="similarity">
    <text evidence="1">Belongs to the thioesterase family.</text>
</comment>
<dbReference type="AlphaFoldDB" id="A0A926NFE0"/>
<sequence>MEKMRLLCLPYAGGSAASIYLSWKRKLKEKIEVLPLELAGRGKRLREPLCTSVNEMVDDLIQKSLPVLQDDSRPYAIFGHSMGGLLAYELCNKIQELGLPAPTCLIVSGFHPPDKKIEGNLHQLPLDEFAEVIKKSGNVPPSIFEDRDLYNLFIPILHADYKLVFSYQYKPKATVLNTDLYAFTGKEDYKVYHQRKEWMIHTIGKFQDFVFEGGHFFIRQSEEQVLEKIEEILSTEKPMDKSLPLEKVR</sequence>
<dbReference type="RefSeq" id="WP_191156179.1">
    <property type="nucleotide sequence ID" value="NZ_JACXAI010000004.1"/>
</dbReference>
<dbReference type="PANTHER" id="PTHR11487:SF0">
    <property type="entry name" value="S-ACYL FATTY ACID SYNTHASE THIOESTERASE, MEDIUM CHAIN"/>
    <property type="match status" value="1"/>
</dbReference>
<reference evidence="3" key="1">
    <citation type="submission" date="2020-09" db="EMBL/GenBank/DDBJ databases">
        <title>A novel bacterium of genus Bacillus, isolated from South China Sea.</title>
        <authorList>
            <person name="Huang H."/>
            <person name="Mo K."/>
            <person name="Hu Y."/>
        </authorList>
    </citation>
    <scope>NUCLEOTIDE SEQUENCE</scope>
    <source>
        <strain evidence="3">IB182487</strain>
    </source>
</reference>
<evidence type="ECO:0000313" key="4">
    <source>
        <dbReference type="Proteomes" id="UP000626844"/>
    </source>
</evidence>
<evidence type="ECO:0000313" key="3">
    <source>
        <dbReference type="EMBL" id="MBD1379483.1"/>
    </source>
</evidence>
<organism evidence="3 4">
    <name type="scientific">Metabacillus arenae</name>
    <dbReference type="NCBI Taxonomy" id="2771434"/>
    <lineage>
        <taxon>Bacteria</taxon>
        <taxon>Bacillati</taxon>
        <taxon>Bacillota</taxon>
        <taxon>Bacilli</taxon>
        <taxon>Bacillales</taxon>
        <taxon>Bacillaceae</taxon>
        <taxon>Metabacillus</taxon>
    </lineage>
</organism>